<comment type="caution">
    <text evidence="7">The sequence shown here is derived from an EMBL/GenBank/DDBJ whole genome shotgun (WGS) entry which is preliminary data.</text>
</comment>
<keyword evidence="3" id="KW-0378">Hydrolase</keyword>
<dbReference type="Proteomes" id="UP001271007">
    <property type="component" value="Unassembled WGS sequence"/>
</dbReference>
<protein>
    <recommendedName>
        <fullName evidence="9">RNA helicase</fullName>
    </recommendedName>
</protein>
<dbReference type="Pfam" id="PF13087">
    <property type="entry name" value="AAA_12"/>
    <property type="match status" value="1"/>
</dbReference>
<gene>
    <name evidence="7" type="ORF">LTR09_004417</name>
</gene>
<dbReference type="InterPro" id="IPR027417">
    <property type="entry name" value="P-loop_NTPase"/>
</dbReference>
<name>A0AAJ0DIU9_9PEZI</name>
<evidence type="ECO:0000259" key="6">
    <source>
        <dbReference type="Pfam" id="PF13087"/>
    </source>
</evidence>
<dbReference type="InterPro" id="IPR041677">
    <property type="entry name" value="DNA2/NAM7_AAA_11"/>
</dbReference>
<dbReference type="PANTHER" id="PTHR45418">
    <property type="entry name" value="CANCER/TESTIS ANTIGEN 55"/>
    <property type="match status" value="1"/>
</dbReference>
<evidence type="ECO:0000256" key="3">
    <source>
        <dbReference type="ARBA" id="ARBA00022806"/>
    </source>
</evidence>
<dbReference type="AlphaFoldDB" id="A0AAJ0DIU9"/>
<evidence type="ECO:0000313" key="8">
    <source>
        <dbReference type="Proteomes" id="UP001271007"/>
    </source>
</evidence>
<dbReference type="PANTHER" id="PTHR45418:SF5">
    <property type="entry name" value="BRCA2-INTERACTING PROTEIN-LIKE-RELATED"/>
    <property type="match status" value="1"/>
</dbReference>
<feature type="region of interest" description="Disordered" evidence="4">
    <location>
        <begin position="69"/>
        <end position="104"/>
    </location>
</feature>
<keyword evidence="8" id="KW-1185">Reference proteome</keyword>
<dbReference type="Gene3D" id="3.40.50.300">
    <property type="entry name" value="P-loop containing nucleotide triphosphate hydrolases"/>
    <property type="match status" value="2"/>
</dbReference>
<keyword evidence="2" id="KW-0963">Cytoplasm</keyword>
<keyword evidence="3" id="KW-0347">Helicase</keyword>
<comment type="subcellular location">
    <subcellularLocation>
        <location evidence="1">Cytoplasm</location>
    </subcellularLocation>
</comment>
<sequence length="849" mass="94866">MDATAGDKATTLDVYARAFVPQSLRQVNLVPANVVLSLPTQGFDYQAYVQTFAGTNWLPAADLLPLERGGTGNNSPIGNVRGSSSSPPKTDARTGVTDQDALPPRTLGPDSYHEFFQAALIQEGNALLQECEDHALYRVPITWAWNDSRPFMFILHVPGLRESNFRIEIGDIVQLRQLRFDQQWNVICGSMVRDQQGKTITAPFHIDTQHNSVVWGIDRREETLRLRIEGLHFGSMLFNVRFTVQAERVRAIYTGVITAQRALNAGPNANWMRSILFPEDGDGYYQKSLNRRNIDLEFRDPLLNYEQSRAINTVLSEKYGPVPYVISGPPGTGKTKTIVELALQLIHRNEATHLLICAPSDPAADTLVRRLSAHLNPPQLLRVNAASRSFPEVSDMILPYCYVEDGIFSLPSFAQLMKCKALVTTCDDANILLQARVSNRDLFALESNLHNAMHPEAAKHHPKLHWTGLLMDEAAQATEPEALIPITVMTPPAAVEEEDWPLFVMAGDQHQLGPRTASKTPAMQTSLFERLLDRPFYRDHLLARSKWSGGVVRPLTQAMLPILRPAFANLIRNYRSHPSILAMPSSLFYHDTLEPEATDIRSLLSWPGWKGRGWPVLFVRNTAADEIEQEGGGWYNLQEAKIACEYAKSVVQACLVQPSEICIMSPFQAQVKVLRRIARTDFAMPGFNIGPLEAFQGLESRLVIICTTRTRDRFIDQDIARGLGVIHEPKRFNVALTRAKEGLIVIGNSDVLVKDDNWAAWLGFCHRNGLCEDELDRLRSYEGGGNAYERSRLEKQLILAEDADNEVHATANGVRKLGFANNLDDALWRSGIAAEQLVRQESGDAVSEL</sequence>
<evidence type="ECO:0000313" key="7">
    <source>
        <dbReference type="EMBL" id="KAK3054688.1"/>
    </source>
</evidence>
<dbReference type="InterPro" id="IPR041679">
    <property type="entry name" value="DNA2/NAM7-like_C"/>
</dbReference>
<dbReference type="EMBL" id="JAWDJX010000011">
    <property type="protein sequence ID" value="KAK3054688.1"/>
    <property type="molecule type" value="Genomic_DNA"/>
</dbReference>
<proteinExistence type="predicted"/>
<evidence type="ECO:0008006" key="9">
    <source>
        <dbReference type="Google" id="ProtNLM"/>
    </source>
</evidence>
<dbReference type="GO" id="GO:0004386">
    <property type="term" value="F:helicase activity"/>
    <property type="evidence" value="ECO:0007669"/>
    <property type="project" value="InterPro"/>
</dbReference>
<feature type="domain" description="DNA2/NAM7 helicase helicase" evidence="5">
    <location>
        <begin position="303"/>
        <end position="387"/>
    </location>
</feature>
<dbReference type="InterPro" id="IPR047187">
    <property type="entry name" value="SF1_C_Upf1"/>
</dbReference>
<evidence type="ECO:0000256" key="2">
    <source>
        <dbReference type="ARBA" id="ARBA00022490"/>
    </source>
</evidence>
<reference evidence="7" key="1">
    <citation type="submission" date="2023-04" db="EMBL/GenBank/DDBJ databases">
        <title>Black Yeasts Isolated from many extreme environments.</title>
        <authorList>
            <person name="Coleine C."/>
            <person name="Stajich J.E."/>
            <person name="Selbmann L."/>
        </authorList>
    </citation>
    <scope>NUCLEOTIDE SEQUENCE</scope>
    <source>
        <strain evidence="7">CCFEE 5312</strain>
    </source>
</reference>
<evidence type="ECO:0000256" key="1">
    <source>
        <dbReference type="ARBA" id="ARBA00004496"/>
    </source>
</evidence>
<dbReference type="SUPFAM" id="SSF52540">
    <property type="entry name" value="P-loop containing nucleoside triphosphate hydrolases"/>
    <property type="match status" value="1"/>
</dbReference>
<keyword evidence="3" id="KW-0067">ATP-binding</keyword>
<feature type="compositionally biased region" description="Polar residues" evidence="4">
    <location>
        <begin position="73"/>
        <end position="88"/>
    </location>
</feature>
<accession>A0AAJ0DIU9</accession>
<feature type="domain" description="DNA2/NAM7 helicase-like C-terminal" evidence="6">
    <location>
        <begin position="568"/>
        <end position="749"/>
    </location>
</feature>
<keyword evidence="3" id="KW-0547">Nucleotide-binding</keyword>
<dbReference type="GO" id="GO:0005737">
    <property type="term" value="C:cytoplasm"/>
    <property type="evidence" value="ECO:0007669"/>
    <property type="project" value="UniProtKB-SubCell"/>
</dbReference>
<evidence type="ECO:0000256" key="4">
    <source>
        <dbReference type="SAM" id="MobiDB-lite"/>
    </source>
</evidence>
<evidence type="ECO:0000259" key="5">
    <source>
        <dbReference type="Pfam" id="PF13086"/>
    </source>
</evidence>
<dbReference type="Pfam" id="PF13086">
    <property type="entry name" value="AAA_11"/>
    <property type="match status" value="1"/>
</dbReference>
<dbReference type="CDD" id="cd18808">
    <property type="entry name" value="SF1_C_Upf1"/>
    <property type="match status" value="1"/>
</dbReference>
<organism evidence="7 8">
    <name type="scientific">Extremus antarcticus</name>
    <dbReference type="NCBI Taxonomy" id="702011"/>
    <lineage>
        <taxon>Eukaryota</taxon>
        <taxon>Fungi</taxon>
        <taxon>Dikarya</taxon>
        <taxon>Ascomycota</taxon>
        <taxon>Pezizomycotina</taxon>
        <taxon>Dothideomycetes</taxon>
        <taxon>Dothideomycetidae</taxon>
        <taxon>Mycosphaerellales</taxon>
        <taxon>Extremaceae</taxon>
        <taxon>Extremus</taxon>
    </lineage>
</organism>